<dbReference type="Proteomes" id="UP000006310">
    <property type="component" value="Chromosome 12"/>
</dbReference>
<evidence type="ECO:0000313" key="4">
    <source>
        <dbReference type="Proteomes" id="UP000006310"/>
    </source>
</evidence>
<feature type="transmembrane region" description="Helical" evidence="2">
    <location>
        <begin position="12"/>
        <end position="30"/>
    </location>
</feature>
<evidence type="ECO:0008006" key="5">
    <source>
        <dbReference type="Google" id="ProtNLM"/>
    </source>
</evidence>
<feature type="transmembrane region" description="Helical" evidence="2">
    <location>
        <begin position="115"/>
        <end position="139"/>
    </location>
</feature>
<reference evidence="4" key="2">
    <citation type="submission" date="2012-08" db="EMBL/GenBank/DDBJ databases">
        <title>Genome sequence of Kazachstania naganishii.</title>
        <authorList>
            <person name="Gordon J.L."/>
            <person name="Armisen D."/>
            <person name="Proux-Wera E."/>
            <person name="OhEigeartaigh S.S."/>
            <person name="Byrne K.P."/>
            <person name="Wolfe K.H."/>
        </authorList>
    </citation>
    <scope>NUCLEOTIDE SEQUENCE [LARGE SCALE GENOMIC DNA]</scope>
    <source>
        <strain evidence="4">ATCC MYA-139 / BCRC 22969 / CBS 8797 / CCRC 22969 / KCTC 17520 / NBRC 10181 / NCYC 3082</strain>
    </source>
</reference>
<feature type="transmembrane region" description="Helical" evidence="2">
    <location>
        <begin position="193"/>
        <end position="215"/>
    </location>
</feature>
<sequence>MIKTPVLKLFHFISLLFLAGALIMTFFLILSGGREGGTLKNFYWLEANTTGFNDAQANTRWFDYTFCGYTDGKLHDCAHRAPAKPFSPRDNFGRSDEMPSSFLNHRDAYYYLSRVGWAMLLIGLFFEVLTFFPAILSLFKVMAPTATFTTVMSWLALFFILLAACLYTGCYAKAKKAFHSQHRHAKMGAKNFAFLWTSVFLLMCTTAWTTVTIALHNKERKANNIHGGYAEDYAGYSTTDNTTAGDKSAPYDPESGDDQQPATSHKYFTKLRSKKHQKTTAVTPVIDETTANAAVDPHQQTATTAIQEEVV</sequence>
<dbReference type="GO" id="GO:0006897">
    <property type="term" value="P:endocytosis"/>
    <property type="evidence" value="ECO:0007669"/>
    <property type="project" value="TreeGrafter"/>
</dbReference>
<dbReference type="OMA" id="FMWTAVA"/>
<dbReference type="GO" id="GO:0005938">
    <property type="term" value="C:cell cortex"/>
    <property type="evidence" value="ECO:0007669"/>
    <property type="project" value="EnsemblFungi"/>
</dbReference>
<dbReference type="PANTHER" id="PTHR36414:SF3">
    <property type="entry name" value="SUR7 FAMILY PROTEIN FMP45"/>
    <property type="match status" value="1"/>
</dbReference>
<dbReference type="Pfam" id="PF06687">
    <property type="entry name" value="SUR7"/>
    <property type="match status" value="1"/>
</dbReference>
<protein>
    <recommendedName>
        <fullName evidence="5">SUR7 family protein FMP45</fullName>
    </recommendedName>
</protein>
<keyword evidence="2" id="KW-1133">Transmembrane helix</keyword>
<accession>J7S3W0</accession>
<dbReference type="PANTHER" id="PTHR36414">
    <property type="entry name" value="PROTEIN SUR7"/>
    <property type="match status" value="1"/>
</dbReference>
<dbReference type="AlphaFoldDB" id="J7S3W0"/>
<keyword evidence="2" id="KW-0812">Transmembrane</keyword>
<evidence type="ECO:0000313" key="3">
    <source>
        <dbReference type="EMBL" id="CCK72852.1"/>
    </source>
</evidence>
<evidence type="ECO:0000256" key="1">
    <source>
        <dbReference type="SAM" id="MobiDB-lite"/>
    </source>
</evidence>
<dbReference type="OrthoDB" id="5419460at2759"/>
<reference evidence="3 4" key="1">
    <citation type="journal article" date="2011" name="Proc. Natl. Acad. Sci. U.S.A.">
        <title>Evolutionary erosion of yeast sex chromosomes by mating-type switching accidents.</title>
        <authorList>
            <person name="Gordon J.L."/>
            <person name="Armisen D."/>
            <person name="Proux-Wera E."/>
            <person name="Oheigeartaigh S.S."/>
            <person name="Byrne K.P."/>
            <person name="Wolfe K.H."/>
        </authorList>
    </citation>
    <scope>NUCLEOTIDE SEQUENCE [LARGE SCALE GENOMIC DNA]</scope>
    <source>
        <strain evidence="4">ATCC MYA-139 / BCRC 22969 / CBS 8797 / CCRC 22969 / KCTC 17520 / NBRC 10181 / NCYC 3082</strain>
    </source>
</reference>
<dbReference type="RefSeq" id="XP_022467096.1">
    <property type="nucleotide sequence ID" value="XM_022610840.1"/>
</dbReference>
<dbReference type="GO" id="GO:0030866">
    <property type="term" value="P:cortical actin cytoskeleton organization"/>
    <property type="evidence" value="ECO:0007669"/>
    <property type="project" value="TreeGrafter"/>
</dbReference>
<feature type="transmembrane region" description="Helical" evidence="2">
    <location>
        <begin position="151"/>
        <end position="172"/>
    </location>
</feature>
<proteinExistence type="predicted"/>
<keyword evidence="4" id="KW-1185">Reference proteome</keyword>
<evidence type="ECO:0000256" key="2">
    <source>
        <dbReference type="SAM" id="Phobius"/>
    </source>
</evidence>
<dbReference type="EMBL" id="HE978325">
    <property type="protein sequence ID" value="CCK72852.1"/>
    <property type="molecule type" value="Genomic_DNA"/>
</dbReference>
<dbReference type="HOGENOM" id="CLU_059603_0_0_1"/>
<feature type="region of interest" description="Disordered" evidence="1">
    <location>
        <begin position="244"/>
        <end position="263"/>
    </location>
</feature>
<dbReference type="GO" id="GO:0032185">
    <property type="term" value="P:septin cytoskeleton organization"/>
    <property type="evidence" value="ECO:0007669"/>
    <property type="project" value="TreeGrafter"/>
</dbReference>
<dbReference type="GO" id="GO:0031505">
    <property type="term" value="P:fungal-type cell wall organization"/>
    <property type="evidence" value="ECO:0007669"/>
    <property type="project" value="EnsemblFungi"/>
</dbReference>
<dbReference type="GO" id="GO:0005886">
    <property type="term" value="C:plasma membrane"/>
    <property type="evidence" value="ECO:0007669"/>
    <property type="project" value="InterPro"/>
</dbReference>
<dbReference type="GO" id="GO:0045121">
    <property type="term" value="C:membrane raft"/>
    <property type="evidence" value="ECO:0007669"/>
    <property type="project" value="TreeGrafter"/>
</dbReference>
<dbReference type="KEGG" id="kng:KNAG_0L02370"/>
<keyword evidence="2" id="KW-0472">Membrane</keyword>
<dbReference type="InterPro" id="IPR009571">
    <property type="entry name" value="SUR7/Rim9-like_fungi"/>
</dbReference>
<organism evidence="3 4">
    <name type="scientific">Huiozyma naganishii (strain ATCC MYA-139 / BCRC 22969 / CBS 8797 / KCTC 17520 / NBRC 10181 / NCYC 3082 / Yp74L-3)</name>
    <name type="common">Yeast</name>
    <name type="synonym">Kazachstania naganishii</name>
    <dbReference type="NCBI Taxonomy" id="1071383"/>
    <lineage>
        <taxon>Eukaryota</taxon>
        <taxon>Fungi</taxon>
        <taxon>Dikarya</taxon>
        <taxon>Ascomycota</taxon>
        <taxon>Saccharomycotina</taxon>
        <taxon>Saccharomycetes</taxon>
        <taxon>Saccharomycetales</taxon>
        <taxon>Saccharomycetaceae</taxon>
        <taxon>Huiozyma</taxon>
    </lineage>
</organism>
<name>J7S3W0_HUIN7</name>
<dbReference type="GeneID" id="34528625"/>
<dbReference type="eggNOG" id="ENOG502RKFF">
    <property type="taxonomic scope" value="Eukaryota"/>
</dbReference>
<dbReference type="GO" id="GO:0030437">
    <property type="term" value="P:ascospore formation"/>
    <property type="evidence" value="ECO:0007669"/>
    <property type="project" value="EnsemblFungi"/>
</dbReference>
<gene>
    <name evidence="3" type="primary">KNAG0L02370</name>
    <name evidence="3" type="ordered locus">KNAG_0L02370</name>
</gene>
<feature type="region of interest" description="Disordered" evidence="1">
    <location>
        <begin position="291"/>
        <end position="311"/>
    </location>
</feature>
<feature type="compositionally biased region" description="Polar residues" evidence="1">
    <location>
        <begin position="298"/>
        <end position="311"/>
    </location>
</feature>